<evidence type="ECO:0000259" key="1">
    <source>
        <dbReference type="Pfam" id="PF12146"/>
    </source>
</evidence>
<dbReference type="Gene3D" id="3.40.50.1820">
    <property type="entry name" value="alpha/beta hydrolase"/>
    <property type="match status" value="1"/>
</dbReference>
<feature type="domain" description="Serine aminopeptidase S33" evidence="1">
    <location>
        <begin position="49"/>
        <end position="266"/>
    </location>
</feature>
<sequence length="594" mass="64985">MEELQEAPLAFMGASKDEDLIAATSRLVYKTDDNQLMNIEVFGGVRASSKTLLIFIPGICESAETLAVQSIVAAATEITVAVLELPGHGLSSGTRGVVREFEHLLASVIGAIEFTIEQLNPDHTFLTGSSLGGVLAIYVASRVDDFVGIAPIAPAMGVAPQAVPHWTLVSGLQALACIGPTWQIPSVTPYEDASHYNCPSSTQRNFTGYWPLATCKMLLDLTSQRVPNDIATPGRLALKMTPNVLVIAGKRDYVVPLSCIQDFYQQQLQFLGGKISEQQGKSLRNGIHEKELCSRIQEGSSQGVLPRSGRSEKAKMAKTTREAFALRHGVKNTVFGRWISECKQGKFDVVDRSRRRLPGTTKSGRSEVPAGVEMQQFKTGKTLGKVVAVAGLPATTPRAGELSLDDKNCYNLETPLGDPTLEGQESGSECAQGDTVTVEGWPEIVSPLTVIRTDTSPTENLTSNLVDENLLQQPIMDIVDHDIREFVVGGWPKMTERLSISPCHTDDAEEINKYLHGDKDVMEKVCAGKTRTFQETHWRIKRFQRQWEEGCHFTVFTVRELKSNCLVGIAVLEPCGKDNSAEVSGLVRKESWDK</sequence>
<dbReference type="InterPro" id="IPR051044">
    <property type="entry name" value="MAG_DAG_Lipase"/>
</dbReference>
<dbReference type="InterPro" id="IPR029058">
    <property type="entry name" value="AB_hydrolase_fold"/>
</dbReference>
<dbReference type="OrthoDB" id="48798at2759"/>
<dbReference type="PANTHER" id="PTHR11614">
    <property type="entry name" value="PHOSPHOLIPASE-RELATED"/>
    <property type="match status" value="1"/>
</dbReference>
<dbReference type="Gene3D" id="3.40.630.30">
    <property type="match status" value="1"/>
</dbReference>
<dbReference type="PRINTS" id="PR00111">
    <property type="entry name" value="ABHYDROLASE"/>
</dbReference>
<dbReference type="Proteomes" id="UP001153069">
    <property type="component" value="Unassembled WGS sequence"/>
</dbReference>
<keyword evidence="3" id="KW-1185">Reference proteome</keyword>
<reference evidence="2" key="1">
    <citation type="submission" date="2020-06" db="EMBL/GenBank/DDBJ databases">
        <authorList>
            <consortium name="Plant Systems Biology data submission"/>
        </authorList>
    </citation>
    <scope>NUCLEOTIDE SEQUENCE</scope>
    <source>
        <strain evidence="2">D6</strain>
    </source>
</reference>
<accession>A0A9N8HPV7</accession>
<dbReference type="SUPFAM" id="SSF53474">
    <property type="entry name" value="alpha/beta-Hydrolases"/>
    <property type="match status" value="1"/>
</dbReference>
<dbReference type="InterPro" id="IPR000073">
    <property type="entry name" value="AB_hydrolase_1"/>
</dbReference>
<name>A0A9N8HPV7_9STRA</name>
<dbReference type="AlphaFoldDB" id="A0A9N8HPV7"/>
<evidence type="ECO:0000313" key="3">
    <source>
        <dbReference type="Proteomes" id="UP001153069"/>
    </source>
</evidence>
<evidence type="ECO:0000313" key="2">
    <source>
        <dbReference type="EMBL" id="CAB9520767.1"/>
    </source>
</evidence>
<dbReference type="EMBL" id="CAICTM010001130">
    <property type="protein sequence ID" value="CAB9520767.1"/>
    <property type="molecule type" value="Genomic_DNA"/>
</dbReference>
<comment type="caution">
    <text evidence="2">The sequence shown here is derived from an EMBL/GenBank/DDBJ whole genome shotgun (WGS) entry which is preliminary data.</text>
</comment>
<dbReference type="InterPro" id="IPR022742">
    <property type="entry name" value="Hydrolase_4"/>
</dbReference>
<protein>
    <submittedName>
        <fullName evidence="2">Lysophospholipase</fullName>
    </submittedName>
</protein>
<gene>
    <name evidence="2" type="ORF">SEMRO_1132_G244770.1</name>
</gene>
<dbReference type="SUPFAM" id="SSF55729">
    <property type="entry name" value="Acyl-CoA N-acyltransferases (Nat)"/>
    <property type="match status" value="1"/>
</dbReference>
<proteinExistence type="predicted"/>
<organism evidence="2 3">
    <name type="scientific">Seminavis robusta</name>
    <dbReference type="NCBI Taxonomy" id="568900"/>
    <lineage>
        <taxon>Eukaryota</taxon>
        <taxon>Sar</taxon>
        <taxon>Stramenopiles</taxon>
        <taxon>Ochrophyta</taxon>
        <taxon>Bacillariophyta</taxon>
        <taxon>Bacillariophyceae</taxon>
        <taxon>Bacillariophycidae</taxon>
        <taxon>Naviculales</taxon>
        <taxon>Naviculaceae</taxon>
        <taxon>Seminavis</taxon>
    </lineage>
</organism>
<dbReference type="Pfam" id="PF12146">
    <property type="entry name" value="Hydrolase_4"/>
    <property type="match status" value="1"/>
</dbReference>
<dbReference type="InterPro" id="IPR016181">
    <property type="entry name" value="Acyl_CoA_acyltransferase"/>
</dbReference>